<feature type="domain" description="ABM" evidence="1">
    <location>
        <begin position="3"/>
        <end position="94"/>
    </location>
</feature>
<dbReference type="Pfam" id="PF03992">
    <property type="entry name" value="ABM"/>
    <property type="match status" value="1"/>
</dbReference>
<dbReference type="InterPro" id="IPR011008">
    <property type="entry name" value="Dimeric_a/b-barrel"/>
</dbReference>
<evidence type="ECO:0000259" key="1">
    <source>
        <dbReference type="PROSITE" id="PS51725"/>
    </source>
</evidence>
<accession>A0A0R2ALK9</accession>
<gene>
    <name evidence="2" type="ORF">FD06_GL000708</name>
</gene>
<dbReference type="OrthoDB" id="123158at2"/>
<reference evidence="2 3" key="1">
    <citation type="journal article" date="2015" name="Genome Announc.">
        <title>Expanding the biotechnology potential of lactobacilli through comparative genomics of 213 strains and associated genera.</title>
        <authorList>
            <person name="Sun Z."/>
            <person name="Harris H.M."/>
            <person name="McCann A."/>
            <person name="Guo C."/>
            <person name="Argimon S."/>
            <person name="Zhang W."/>
            <person name="Yang X."/>
            <person name="Jeffery I.B."/>
            <person name="Cooney J.C."/>
            <person name="Kagawa T.F."/>
            <person name="Liu W."/>
            <person name="Song Y."/>
            <person name="Salvetti E."/>
            <person name="Wrobel A."/>
            <person name="Rasinkangas P."/>
            <person name="Parkhill J."/>
            <person name="Rea M.C."/>
            <person name="O'Sullivan O."/>
            <person name="Ritari J."/>
            <person name="Douillard F.P."/>
            <person name="Paul Ross R."/>
            <person name="Yang R."/>
            <person name="Briner A.E."/>
            <person name="Felis G.E."/>
            <person name="de Vos W.M."/>
            <person name="Barrangou R."/>
            <person name="Klaenhammer T.R."/>
            <person name="Caufield P.W."/>
            <person name="Cui Y."/>
            <person name="Zhang H."/>
            <person name="O'Toole P.W."/>
        </authorList>
    </citation>
    <scope>NUCLEOTIDE SEQUENCE [LARGE SCALE GENOMIC DNA]</scope>
    <source>
        <strain evidence="2 3">DSM 23829</strain>
    </source>
</reference>
<proteinExistence type="predicted"/>
<dbReference type="EMBL" id="AYYQ01000036">
    <property type="protein sequence ID" value="KRM67557.1"/>
    <property type="molecule type" value="Genomic_DNA"/>
</dbReference>
<dbReference type="STRING" id="1423781.FD06_GL000708"/>
<comment type="caution">
    <text evidence="2">The sequence shown here is derived from an EMBL/GenBank/DDBJ whole genome shotgun (WGS) entry which is preliminary data.</text>
</comment>
<evidence type="ECO:0000313" key="3">
    <source>
        <dbReference type="Proteomes" id="UP000052012"/>
    </source>
</evidence>
<sequence length="98" mass="11533">MSLVINIYYKGNNGSAYKFYKDMINSGLVQKVRNEPGNIKYDYFSPINDSETLLLIDEWKTADDLDAHHKSNMMSEIAHLRDKYKLSMHVEMFTRHKN</sequence>
<dbReference type="RefSeq" id="WP_054658191.1">
    <property type="nucleotide sequence ID" value="NZ_AYYQ01000036.1"/>
</dbReference>
<dbReference type="PATRIC" id="fig|1423781.4.peg.726"/>
<dbReference type="PROSITE" id="PS51725">
    <property type="entry name" value="ABM"/>
    <property type="match status" value="1"/>
</dbReference>
<dbReference type="Gene3D" id="3.30.70.100">
    <property type="match status" value="1"/>
</dbReference>
<organism evidence="2 3">
    <name type="scientific">Apilactobacillus ozensis DSM 23829 = JCM 17196</name>
    <dbReference type="NCBI Taxonomy" id="1423781"/>
    <lineage>
        <taxon>Bacteria</taxon>
        <taxon>Bacillati</taxon>
        <taxon>Bacillota</taxon>
        <taxon>Bacilli</taxon>
        <taxon>Lactobacillales</taxon>
        <taxon>Lactobacillaceae</taxon>
        <taxon>Apilactobacillus</taxon>
    </lineage>
</organism>
<protein>
    <recommendedName>
        <fullName evidence="1">ABM domain-containing protein</fullName>
    </recommendedName>
</protein>
<keyword evidence="3" id="KW-1185">Reference proteome</keyword>
<evidence type="ECO:0000313" key="2">
    <source>
        <dbReference type="EMBL" id="KRM67557.1"/>
    </source>
</evidence>
<name>A0A0R2ALK9_9LACO</name>
<dbReference type="InterPro" id="IPR007138">
    <property type="entry name" value="ABM_dom"/>
</dbReference>
<dbReference type="SUPFAM" id="SSF54909">
    <property type="entry name" value="Dimeric alpha+beta barrel"/>
    <property type="match status" value="1"/>
</dbReference>
<dbReference type="AlphaFoldDB" id="A0A0R2ALK9"/>
<dbReference type="Proteomes" id="UP000052012">
    <property type="component" value="Unassembled WGS sequence"/>
</dbReference>